<evidence type="ECO:0000256" key="1">
    <source>
        <dbReference type="SAM" id="Phobius"/>
    </source>
</evidence>
<evidence type="ECO:0000313" key="2">
    <source>
        <dbReference type="EMBL" id="OEF99924.1"/>
    </source>
</evidence>
<dbReference type="GO" id="GO:0140359">
    <property type="term" value="F:ABC-type transporter activity"/>
    <property type="evidence" value="ECO:0007669"/>
    <property type="project" value="InterPro"/>
</dbReference>
<dbReference type="EMBL" id="MIJF01000012">
    <property type="protein sequence ID" value="OEF99924.1"/>
    <property type="molecule type" value="Genomic_DNA"/>
</dbReference>
<organism evidence="2 3">
    <name type="scientific">Vulcanibacillus modesticaldus</name>
    <dbReference type="NCBI Taxonomy" id="337097"/>
    <lineage>
        <taxon>Bacteria</taxon>
        <taxon>Bacillati</taxon>
        <taxon>Bacillota</taxon>
        <taxon>Bacilli</taxon>
        <taxon>Bacillales</taxon>
        <taxon>Bacillaceae</taxon>
        <taxon>Vulcanibacillus</taxon>
    </lineage>
</organism>
<dbReference type="GO" id="GO:0005886">
    <property type="term" value="C:plasma membrane"/>
    <property type="evidence" value="ECO:0007669"/>
    <property type="project" value="UniProtKB-SubCell"/>
</dbReference>
<feature type="transmembrane region" description="Helical" evidence="1">
    <location>
        <begin position="123"/>
        <end position="145"/>
    </location>
</feature>
<feature type="transmembrane region" description="Helical" evidence="1">
    <location>
        <begin position="189"/>
        <end position="209"/>
    </location>
</feature>
<feature type="transmembrane region" description="Helical" evidence="1">
    <location>
        <begin position="238"/>
        <end position="259"/>
    </location>
</feature>
<dbReference type="AlphaFoldDB" id="A0A1D2YW24"/>
<dbReference type="OrthoDB" id="9800309at2"/>
<reference evidence="2 3" key="1">
    <citation type="submission" date="2016-09" db="EMBL/GenBank/DDBJ databases">
        <title>Draft genome sequence for the type strain of Vulcanibacillus modesticaldus BR, a strictly anaerobic, moderately thermophilic, and nitrate-reducing bacterium from deep sea-hydrothermal vents of the Mid-Atlantic Ridge.</title>
        <authorList>
            <person name="Abin C.A."/>
            <person name="Hollibaugh J.T."/>
        </authorList>
    </citation>
    <scope>NUCLEOTIDE SEQUENCE [LARGE SCALE GENOMIC DNA]</scope>
    <source>
        <strain evidence="2 3">BR</strain>
    </source>
</reference>
<dbReference type="Pfam" id="PF12679">
    <property type="entry name" value="ABC2_membrane_2"/>
    <property type="match status" value="1"/>
</dbReference>
<dbReference type="STRING" id="337097.BHF71_07395"/>
<comment type="caution">
    <text evidence="2">The sequence shown here is derived from an EMBL/GenBank/DDBJ whole genome shotgun (WGS) entry which is preliminary data.</text>
</comment>
<feature type="transmembrane region" description="Helical" evidence="1">
    <location>
        <begin position="157"/>
        <end position="182"/>
    </location>
</feature>
<feature type="transmembrane region" description="Helical" evidence="1">
    <location>
        <begin position="15"/>
        <end position="36"/>
    </location>
</feature>
<feature type="transmembrane region" description="Helical" evidence="1">
    <location>
        <begin position="71"/>
        <end position="90"/>
    </location>
</feature>
<accession>A0A1D2YW24</accession>
<dbReference type="RefSeq" id="WP_069656229.1">
    <property type="nucleotide sequence ID" value="NZ_MIJF01000012.1"/>
</dbReference>
<dbReference type="PANTHER" id="PTHR43471:SF12">
    <property type="entry name" value="HYPOTHETICAL MEMBRANE PROTEIN, CONSERVED"/>
    <property type="match status" value="1"/>
</dbReference>
<dbReference type="Proteomes" id="UP000243739">
    <property type="component" value="Unassembled WGS sequence"/>
</dbReference>
<name>A0A1D2YW24_9BACI</name>
<dbReference type="PANTHER" id="PTHR43471">
    <property type="entry name" value="ABC TRANSPORTER PERMEASE"/>
    <property type="match status" value="1"/>
</dbReference>
<keyword evidence="1" id="KW-1133">Transmembrane helix</keyword>
<keyword evidence="3" id="KW-1185">Reference proteome</keyword>
<gene>
    <name evidence="2" type="ORF">BHF71_07395</name>
</gene>
<keyword evidence="1" id="KW-0472">Membrane</keyword>
<sequence length="266" mass="30314">MTIFLREWKRNRKALVIWTIAISLLVLLEISIYPSFSENAVKMEELLQTFPEGVIKAFGIDRLNMGNILEFFSIEAFIFVTLFGGIYAALLSSNILAKEENEKTIEFLLAKPITRNNIINNKLGVALLNIFLFNFIITLVTLTSFEIYKPGGYDVDRLILLMFGAFLMHLTFAAVTLALSVFFIKTKQIYPMSIGIVLITYFLGIISNVSDKFSFLKYFSPFKYIDPPNIIADGKIELIYLLIMTLTIILGTGITYYIYNKKDIVV</sequence>
<proteinExistence type="predicted"/>
<protein>
    <recommendedName>
        <fullName evidence="4">Multidrug ABC transporter permease</fullName>
    </recommendedName>
</protein>
<evidence type="ECO:0008006" key="4">
    <source>
        <dbReference type="Google" id="ProtNLM"/>
    </source>
</evidence>
<keyword evidence="1" id="KW-0812">Transmembrane</keyword>
<evidence type="ECO:0000313" key="3">
    <source>
        <dbReference type="Proteomes" id="UP000243739"/>
    </source>
</evidence>